<dbReference type="Proteomes" id="UP000248798">
    <property type="component" value="Unassembled WGS sequence"/>
</dbReference>
<keyword evidence="5" id="KW-1185">Reference proteome</keyword>
<evidence type="ECO:0000259" key="1">
    <source>
        <dbReference type="Pfam" id="PF14690"/>
    </source>
</evidence>
<protein>
    <submittedName>
        <fullName evidence="2">Transposase family protein</fullName>
    </submittedName>
</protein>
<evidence type="ECO:0000313" key="4">
    <source>
        <dbReference type="Proteomes" id="UP000248798"/>
    </source>
</evidence>
<reference evidence="2 5" key="2">
    <citation type="submission" date="2019-02" db="EMBL/GenBank/DDBJ databases">
        <title>Complete genome sequence of Desulfobacter hydrogenophilus AcRS1.</title>
        <authorList>
            <person name="Marietou A."/>
            <person name="Lund M.B."/>
            <person name="Marshall I.P.G."/>
            <person name="Schreiber L."/>
            <person name="Jorgensen B."/>
        </authorList>
    </citation>
    <scope>NUCLEOTIDE SEQUENCE [LARGE SCALE GENOMIC DNA]</scope>
    <source>
        <strain evidence="2 5">AcRS1</strain>
    </source>
</reference>
<reference evidence="3 4" key="1">
    <citation type="submission" date="2018-06" db="EMBL/GenBank/DDBJ databases">
        <title>Complete Genome Sequence of Desulfobacter hydrogenophilus (DSM3380).</title>
        <authorList>
            <person name="Marietou A."/>
            <person name="Schreiber L."/>
            <person name="Marshall I."/>
            <person name="Jorgensen B."/>
        </authorList>
    </citation>
    <scope>NUCLEOTIDE SEQUENCE [LARGE SCALE GENOMIC DNA]</scope>
    <source>
        <strain evidence="3 4">DSM 3380</strain>
    </source>
</reference>
<sequence length="56" mass="6990">MCRKWGRETQRFIGYDEWITIRHLPIFGRKVYLKIRQRRTQCLECDNEPTTTERYP</sequence>
<gene>
    <name evidence="3" type="ORF">DO021_02250</name>
    <name evidence="2" type="ORF">EYB58_14295</name>
</gene>
<dbReference type="Pfam" id="PF14690">
    <property type="entry name" value="Zn_ribbon_ISL3"/>
    <property type="match status" value="1"/>
</dbReference>
<evidence type="ECO:0000313" key="2">
    <source>
        <dbReference type="EMBL" id="QBH15610.1"/>
    </source>
</evidence>
<feature type="domain" description="Transposase IS204/IS1001/IS1096/IS1165 zinc-finger" evidence="1">
    <location>
        <begin position="9"/>
        <end position="45"/>
    </location>
</feature>
<accession>A0A328FKW6</accession>
<dbReference type="OrthoDB" id="1014181at2"/>
<dbReference type="InterPro" id="IPR029261">
    <property type="entry name" value="Transposase_Znf"/>
</dbReference>
<proteinExistence type="predicted"/>
<evidence type="ECO:0000313" key="3">
    <source>
        <dbReference type="EMBL" id="RAM03595.1"/>
    </source>
</evidence>
<organism evidence="3 4">
    <name type="scientific">Desulfobacter hydrogenophilus</name>
    <dbReference type="NCBI Taxonomy" id="2291"/>
    <lineage>
        <taxon>Bacteria</taxon>
        <taxon>Pseudomonadati</taxon>
        <taxon>Thermodesulfobacteriota</taxon>
        <taxon>Desulfobacteria</taxon>
        <taxon>Desulfobacterales</taxon>
        <taxon>Desulfobacteraceae</taxon>
        <taxon>Desulfobacter</taxon>
    </lineage>
</organism>
<dbReference type="RefSeq" id="WP_111953299.1">
    <property type="nucleotide sequence ID" value="NZ_CP036313.1"/>
</dbReference>
<dbReference type="AlphaFoldDB" id="A0A328FKW6"/>
<name>A0A328FKW6_9BACT</name>
<dbReference type="EMBL" id="QLNI01000003">
    <property type="protein sequence ID" value="RAM03595.1"/>
    <property type="molecule type" value="Genomic_DNA"/>
</dbReference>
<evidence type="ECO:0000313" key="5">
    <source>
        <dbReference type="Proteomes" id="UP000293902"/>
    </source>
</evidence>
<dbReference type="EMBL" id="CP036313">
    <property type="protein sequence ID" value="QBH15610.1"/>
    <property type="molecule type" value="Genomic_DNA"/>
</dbReference>
<dbReference type="Proteomes" id="UP000293902">
    <property type="component" value="Chromosome"/>
</dbReference>